<keyword evidence="2" id="KW-1185">Reference proteome</keyword>
<comment type="caution">
    <text evidence="1">The sequence shown here is derived from an EMBL/GenBank/DDBJ whole genome shotgun (WGS) entry which is preliminary data.</text>
</comment>
<dbReference type="AlphaFoldDB" id="A0A9Q0PXX4"/>
<evidence type="ECO:0000313" key="2">
    <source>
        <dbReference type="Proteomes" id="UP001151752"/>
    </source>
</evidence>
<protein>
    <submittedName>
        <fullName evidence="1">Uncharacterized protein</fullName>
    </submittedName>
</protein>
<organism evidence="1 2">
    <name type="scientific">Salix koriyanagi</name>
    <dbReference type="NCBI Taxonomy" id="2511006"/>
    <lineage>
        <taxon>Eukaryota</taxon>
        <taxon>Viridiplantae</taxon>
        <taxon>Streptophyta</taxon>
        <taxon>Embryophyta</taxon>
        <taxon>Tracheophyta</taxon>
        <taxon>Spermatophyta</taxon>
        <taxon>Magnoliopsida</taxon>
        <taxon>eudicotyledons</taxon>
        <taxon>Gunneridae</taxon>
        <taxon>Pentapetalae</taxon>
        <taxon>rosids</taxon>
        <taxon>fabids</taxon>
        <taxon>Malpighiales</taxon>
        <taxon>Salicaceae</taxon>
        <taxon>Saliceae</taxon>
        <taxon>Salix</taxon>
    </lineage>
</organism>
<name>A0A9Q0PXX4_9ROSI</name>
<reference evidence="1" key="1">
    <citation type="submission" date="2022-11" db="EMBL/GenBank/DDBJ databases">
        <authorList>
            <person name="Hyden B.L."/>
            <person name="Feng K."/>
            <person name="Yates T."/>
            <person name="Jawdy S."/>
            <person name="Smart L.B."/>
            <person name="Muchero W."/>
        </authorList>
    </citation>
    <scope>NUCLEOTIDE SEQUENCE</scope>
    <source>
        <tissue evidence="1">Shoot tip</tissue>
    </source>
</reference>
<evidence type="ECO:0000313" key="1">
    <source>
        <dbReference type="EMBL" id="KAJ6696460.1"/>
    </source>
</evidence>
<reference evidence="1" key="2">
    <citation type="journal article" date="2023" name="Int. J. Mol. Sci.">
        <title>De Novo Assembly and Annotation of 11 Diverse Shrub Willow (Salix) Genomes Reveals Novel Gene Organization in Sex-Linked Regions.</title>
        <authorList>
            <person name="Hyden B."/>
            <person name="Feng K."/>
            <person name="Yates T.B."/>
            <person name="Jawdy S."/>
            <person name="Cereghino C."/>
            <person name="Smart L.B."/>
            <person name="Muchero W."/>
        </authorList>
    </citation>
    <scope>NUCLEOTIDE SEQUENCE</scope>
    <source>
        <tissue evidence="1">Shoot tip</tissue>
    </source>
</reference>
<sequence>MSRQVLGKSIQMSFSHPELPFSWHHEADQHPHPLEEVEHISPLIP</sequence>
<accession>A0A9Q0PXX4</accession>
<dbReference type="EMBL" id="JAPFFM010000017">
    <property type="protein sequence ID" value="KAJ6696460.1"/>
    <property type="molecule type" value="Genomic_DNA"/>
</dbReference>
<dbReference type="Proteomes" id="UP001151752">
    <property type="component" value="Chromosome 3"/>
</dbReference>
<gene>
    <name evidence="1" type="ORF">OIU74_015379</name>
</gene>
<proteinExistence type="predicted"/>